<keyword evidence="1" id="KW-1133">Transmembrane helix</keyword>
<dbReference type="PANTHER" id="PTHR37305">
    <property type="entry name" value="INTEGRAL MEMBRANE PROTEIN-RELATED"/>
    <property type="match status" value="1"/>
</dbReference>
<feature type="transmembrane region" description="Helical" evidence="1">
    <location>
        <begin position="133"/>
        <end position="158"/>
    </location>
</feature>
<dbReference type="RefSeq" id="WP_189021986.1">
    <property type="nucleotide sequence ID" value="NZ_BMKR01000002.1"/>
</dbReference>
<feature type="transmembrane region" description="Helical" evidence="1">
    <location>
        <begin position="228"/>
        <end position="254"/>
    </location>
</feature>
<evidence type="ECO:0000313" key="2">
    <source>
        <dbReference type="EMBL" id="GGF62472.1"/>
    </source>
</evidence>
<protein>
    <submittedName>
        <fullName evidence="2">Lantibiotic ABC transporter permease</fullName>
    </submittedName>
</protein>
<comment type="caution">
    <text evidence="2">The sequence shown here is derived from an EMBL/GenBank/DDBJ whole genome shotgun (WGS) entry which is preliminary data.</text>
</comment>
<organism evidence="2 3">
    <name type="scientific">Paenibacillus albidus</name>
    <dbReference type="NCBI Taxonomy" id="2041023"/>
    <lineage>
        <taxon>Bacteria</taxon>
        <taxon>Bacillati</taxon>
        <taxon>Bacillota</taxon>
        <taxon>Bacilli</taxon>
        <taxon>Bacillales</taxon>
        <taxon>Paenibacillaceae</taxon>
        <taxon>Paenibacillus</taxon>
    </lineage>
</organism>
<feature type="transmembrane region" description="Helical" evidence="1">
    <location>
        <begin position="17"/>
        <end position="37"/>
    </location>
</feature>
<accession>A0A917FBL6</accession>
<keyword evidence="1" id="KW-0812">Transmembrane</keyword>
<proteinExistence type="predicted"/>
<evidence type="ECO:0000256" key="1">
    <source>
        <dbReference type="SAM" id="Phobius"/>
    </source>
</evidence>
<feature type="transmembrane region" description="Helical" evidence="1">
    <location>
        <begin position="98"/>
        <end position="127"/>
    </location>
</feature>
<reference evidence="2" key="2">
    <citation type="submission" date="2020-09" db="EMBL/GenBank/DDBJ databases">
        <authorList>
            <person name="Sun Q."/>
            <person name="Zhou Y."/>
        </authorList>
    </citation>
    <scope>NUCLEOTIDE SEQUENCE</scope>
    <source>
        <strain evidence="2">CGMCC 1.16134</strain>
    </source>
</reference>
<reference evidence="2" key="1">
    <citation type="journal article" date="2014" name="Int. J. Syst. Evol. Microbiol.">
        <title>Complete genome sequence of Corynebacterium casei LMG S-19264T (=DSM 44701T), isolated from a smear-ripened cheese.</title>
        <authorList>
            <consortium name="US DOE Joint Genome Institute (JGI-PGF)"/>
            <person name="Walter F."/>
            <person name="Albersmeier A."/>
            <person name="Kalinowski J."/>
            <person name="Ruckert C."/>
        </authorList>
    </citation>
    <scope>NUCLEOTIDE SEQUENCE</scope>
    <source>
        <strain evidence="2">CGMCC 1.16134</strain>
    </source>
</reference>
<keyword evidence="1" id="KW-0472">Membrane</keyword>
<feature type="transmembrane region" description="Helical" evidence="1">
    <location>
        <begin position="165"/>
        <end position="187"/>
    </location>
</feature>
<dbReference type="Pfam" id="PF12730">
    <property type="entry name" value="ABC2_membrane_4"/>
    <property type="match status" value="1"/>
</dbReference>
<keyword evidence="3" id="KW-1185">Reference proteome</keyword>
<dbReference type="PANTHER" id="PTHR37305:SF1">
    <property type="entry name" value="MEMBRANE PROTEIN"/>
    <property type="match status" value="1"/>
</dbReference>
<dbReference type="AlphaFoldDB" id="A0A917FBL6"/>
<feature type="transmembrane region" description="Helical" evidence="1">
    <location>
        <begin position="49"/>
        <end position="77"/>
    </location>
</feature>
<gene>
    <name evidence="2" type="ORF">GCM10010912_04520</name>
</gene>
<name>A0A917FBL6_9BACL</name>
<dbReference type="Proteomes" id="UP000637643">
    <property type="component" value="Unassembled WGS sequence"/>
</dbReference>
<dbReference type="EMBL" id="BMKR01000002">
    <property type="protein sequence ID" value="GGF62472.1"/>
    <property type="molecule type" value="Genomic_DNA"/>
</dbReference>
<evidence type="ECO:0000313" key="3">
    <source>
        <dbReference type="Proteomes" id="UP000637643"/>
    </source>
</evidence>
<sequence length="259" mass="28452">MLSLVRCEFLKLKRKKFILFVILAACLFPIPFTLLVLKGSLGSIGAYDGLFGLIITYGAPLMLPVIIGIVAAMLFFMERDNDTLKNLRTIPVSSARIATAKLIVLFIFGFIFSMASVGSSMVSGLLVGGINDIFIKLGISALTGLLLTAGTLPVIIAIVYFNRSYVFSILVVVFYAIFNFGMTMLGMTSTSPVMRLLGNILPAPIIYRWQMNFFVTPEDSFYSIISPYILPLPVVAVTICIIALLSYAVIVLVYRKRES</sequence>